<reference evidence="2" key="1">
    <citation type="submission" date="2016-02" db="EMBL/GenBank/DDBJ databases">
        <authorList>
            <person name="Isern S."/>
            <person name="Barcellona C.M."/>
            <person name="Dozier K.D."/>
            <person name="Faust J.M."/>
            <person name="Fedrick A.J."/>
            <person name="Gagliardi L.E."/>
            <person name="Gatt S.M."/>
            <person name="Gleason P.S."/>
            <person name="Gomez E.A."/>
            <person name="Hoffman A.M."/>
            <person name="Jenkins M."/>
            <person name="Jones M.J."/>
            <person name="Lang J.F."/>
            <person name="Lequay S.M."/>
            <person name="Mars P.J."/>
            <person name="Mtchedlidze N."/>
            <person name="Osking Z.B."/>
            <person name="Paul L.M."/>
            <person name="Pica A.N."/>
            <person name="Robison M.D."/>
            <person name="Rodriguez D."/>
            <person name="Rosales K.A."/>
            <person name="Saravis L.E."/>
            <person name="Sisson B.M."/>
            <person name="Tan A.L."/>
            <person name="Voltaire R."/>
            <person name="Michael S.F."/>
            <person name="Warner M.H."/>
            <person name="Bradley K.W."/>
            <person name="Asai D.J."/>
            <person name="Bowman C.A."/>
            <person name="Russell D.A."/>
            <person name="Pope W.H."/>
            <person name="Jacobs-Sera D."/>
            <person name="Hendrix R.W."/>
            <person name="Hatfull G.F."/>
        </authorList>
    </citation>
    <scope>NUCLEOTIDE SEQUENCE [LARGE SCALE GENOMIC DNA]</scope>
</reference>
<evidence type="ECO:0000313" key="1">
    <source>
        <dbReference type="EMBL" id="AMQ67009.1"/>
    </source>
</evidence>
<accession>A0A142F2K2</accession>
<dbReference type="RefSeq" id="YP_009303221.1">
    <property type="nucleotide sequence ID" value="NC_031253.1"/>
</dbReference>
<sequence length="52" mass="5857">MASDDNMIAVYEAQESRSARDAMTEMDRAAFEPDHGDDEVQAALARRRGRGW</sequence>
<protein>
    <submittedName>
        <fullName evidence="1">Uncharacterized protein</fullName>
    </submittedName>
</protein>
<keyword evidence="2" id="KW-1185">Reference proteome</keyword>
<proteinExistence type="predicted"/>
<gene>
    <name evidence="1" type="primary">74</name>
    <name evidence="1" type="ORF">SEA_BIPPER_74</name>
</gene>
<dbReference type="Proteomes" id="UP000201826">
    <property type="component" value="Segment"/>
</dbReference>
<evidence type="ECO:0000313" key="2">
    <source>
        <dbReference type="Proteomes" id="UP000201826"/>
    </source>
</evidence>
<organism evidence="1 2">
    <name type="scientific">Mycobacterium phage Bipper</name>
    <dbReference type="NCBI Taxonomy" id="1805457"/>
    <lineage>
        <taxon>Viruses</taxon>
        <taxon>Duplodnaviria</taxon>
        <taxon>Heunggongvirae</taxon>
        <taxon>Uroviricota</taxon>
        <taxon>Caudoviricetes</taxon>
        <taxon>Bippervirus</taxon>
        <taxon>Bippervirus bipper</taxon>
    </lineage>
</organism>
<name>A0A142F2K2_9CAUD</name>
<dbReference type="GeneID" id="29125795"/>
<dbReference type="KEGG" id="vg:29125795"/>
<dbReference type="EMBL" id="KU728633">
    <property type="protein sequence ID" value="AMQ67009.1"/>
    <property type="molecule type" value="Genomic_DNA"/>
</dbReference>